<feature type="transmembrane region" description="Helical" evidence="1">
    <location>
        <begin position="25"/>
        <end position="46"/>
    </location>
</feature>
<keyword evidence="1" id="KW-0472">Membrane</keyword>
<organism evidence="2 3">
    <name type="scientific">Pseudoalteromonas luteoviolacea DSM 6061</name>
    <dbReference type="NCBI Taxonomy" id="1365250"/>
    <lineage>
        <taxon>Bacteria</taxon>
        <taxon>Pseudomonadati</taxon>
        <taxon>Pseudomonadota</taxon>
        <taxon>Gammaproteobacteria</taxon>
        <taxon>Alteromonadales</taxon>
        <taxon>Pseudoalteromonadaceae</taxon>
        <taxon>Pseudoalteromonas</taxon>
    </lineage>
</organism>
<proteinExistence type="predicted"/>
<dbReference type="EMBL" id="AUYB01000092">
    <property type="protein sequence ID" value="KZN41014.1"/>
    <property type="molecule type" value="Genomic_DNA"/>
</dbReference>
<evidence type="ECO:0000313" key="3">
    <source>
        <dbReference type="Proteomes" id="UP000076643"/>
    </source>
</evidence>
<dbReference type="Proteomes" id="UP000076643">
    <property type="component" value="Unassembled WGS sequence"/>
</dbReference>
<accession>A0A166XXI4</accession>
<keyword evidence="1" id="KW-0812">Transmembrane</keyword>
<gene>
    <name evidence="2" type="ORF">N475_01140</name>
</gene>
<evidence type="ECO:0000313" key="2">
    <source>
        <dbReference type="EMBL" id="KZN41014.1"/>
    </source>
</evidence>
<sequence>MILLVIVEAIDTAMIETAYSWRNGYYIWIFIYSFLYIYVVIARRLIVKNLSQMSIFCKDVYENYYFSKQEGALLFVYILHVFICLIALLEVQLFQHYIIDSFPYILYAFSPLLTLLCLAEALLVLKLATRTVPVDEHVIRVKERRYMKKQRVESATQKDKN</sequence>
<dbReference type="AlphaFoldDB" id="A0A166XXI4"/>
<keyword evidence="3" id="KW-1185">Reference proteome</keyword>
<feature type="transmembrane region" description="Helical" evidence="1">
    <location>
        <begin position="74"/>
        <end position="98"/>
    </location>
</feature>
<evidence type="ECO:0000256" key="1">
    <source>
        <dbReference type="SAM" id="Phobius"/>
    </source>
</evidence>
<protein>
    <submittedName>
        <fullName evidence="2">Uncharacterized protein</fullName>
    </submittedName>
</protein>
<reference evidence="2 3" key="1">
    <citation type="submission" date="2013-07" db="EMBL/GenBank/DDBJ databases">
        <title>Comparative Genomic and Metabolomic Analysis of Twelve Strains of Pseudoalteromonas luteoviolacea.</title>
        <authorList>
            <person name="Vynne N.G."/>
            <person name="Mansson M."/>
            <person name="Gram L."/>
        </authorList>
    </citation>
    <scope>NUCLEOTIDE SEQUENCE [LARGE SCALE GENOMIC DNA]</scope>
    <source>
        <strain evidence="2 3">DSM 6061</strain>
    </source>
</reference>
<comment type="caution">
    <text evidence="2">The sequence shown here is derived from an EMBL/GenBank/DDBJ whole genome shotgun (WGS) entry which is preliminary data.</text>
</comment>
<name>A0A166XXI4_9GAMM</name>
<feature type="transmembrane region" description="Helical" evidence="1">
    <location>
        <begin position="104"/>
        <end position="125"/>
    </location>
</feature>
<dbReference type="PATRIC" id="fig|1365250.3.peg.1378"/>
<keyword evidence="1" id="KW-1133">Transmembrane helix</keyword>